<feature type="compositionally biased region" description="Basic and acidic residues" evidence="1">
    <location>
        <begin position="488"/>
        <end position="519"/>
    </location>
</feature>
<evidence type="ECO:0000313" key="2">
    <source>
        <dbReference type="EMBL" id="RMI36861.1"/>
    </source>
</evidence>
<proteinExistence type="predicted"/>
<organism evidence="2 3">
    <name type="scientific">Actinomadura harenae</name>
    <dbReference type="NCBI Taxonomy" id="2483351"/>
    <lineage>
        <taxon>Bacteria</taxon>
        <taxon>Bacillati</taxon>
        <taxon>Actinomycetota</taxon>
        <taxon>Actinomycetes</taxon>
        <taxon>Streptosporangiales</taxon>
        <taxon>Thermomonosporaceae</taxon>
        <taxon>Actinomadura</taxon>
    </lineage>
</organism>
<feature type="compositionally biased region" description="Basic and acidic residues" evidence="1">
    <location>
        <begin position="528"/>
        <end position="558"/>
    </location>
</feature>
<name>A0A3M2LHF5_9ACTN</name>
<gene>
    <name evidence="2" type="ORF">EBO15_37435</name>
</gene>
<evidence type="ECO:0000313" key="3">
    <source>
        <dbReference type="Proteomes" id="UP000282674"/>
    </source>
</evidence>
<feature type="region of interest" description="Disordered" evidence="1">
    <location>
        <begin position="414"/>
        <end position="446"/>
    </location>
</feature>
<dbReference type="SUPFAM" id="SSF140453">
    <property type="entry name" value="EsxAB dimer-like"/>
    <property type="match status" value="1"/>
</dbReference>
<dbReference type="InterPro" id="IPR036689">
    <property type="entry name" value="ESAT-6-like_sf"/>
</dbReference>
<evidence type="ECO:0000256" key="1">
    <source>
        <dbReference type="SAM" id="MobiDB-lite"/>
    </source>
</evidence>
<evidence type="ECO:0008006" key="4">
    <source>
        <dbReference type="Google" id="ProtNLM"/>
    </source>
</evidence>
<feature type="region of interest" description="Disordered" evidence="1">
    <location>
        <begin position="461"/>
        <end position="565"/>
    </location>
</feature>
<accession>A0A3M2LHF5</accession>
<sequence length="565" mass="60954">MSDEFLVKVHKLEVAAEHLDMYSDQAKLIQSQAQGIKIEPEQWGIVGMGFQGFYDNYTKQVDGHLTRLNQTLSSIESGLETTALTYATTDALLQARIKALQNDFPTISQGRPGASNSGGGDNGPEGAEKAFNDNTPFVSQTFKIIEHTDGGDWGLLGSDVGDAGLTAVSAFFDPLGALVSAGVGFLVDWIKPLHDVLAAVTGDDGAISDHRKAWKQISDEVRALSHAMAAQLSSDLSEWTGPASDQAHARIGDVLQGIHDIGTEIGGITGILAVSASVMDSAMSAIKDLISQLVEWLIVTWLAAQAAAPLSFGASEGAAAAATSAEVSTAMSRAGRVVQRLLAEFRRLQEAMGRILTRLSQIKGLGKLSDAKFGKDLMEDGSDAMKAARDGGRMPFGYDPVDPMRGAADKILGGLFQNGQDNTPDNDSRVPAHGELNGLLNDQDDPEKRAQDAINRVLGLEPQEHHDGPLPDWVSRALGNDPQPQETEAQRQADQKAQDFLDHIFDKPKLHEPETDAQRQADQQAQDVLDHIFDKPKLREPETDAQRQERAAFEDFVHRSFGIDP</sequence>
<dbReference type="AlphaFoldDB" id="A0A3M2LHF5"/>
<reference evidence="2 3" key="1">
    <citation type="submission" date="2018-10" db="EMBL/GenBank/DDBJ databases">
        <title>Isolation from soil.</title>
        <authorList>
            <person name="Hu J."/>
        </authorList>
    </citation>
    <scope>NUCLEOTIDE SEQUENCE [LARGE SCALE GENOMIC DNA]</scope>
    <source>
        <strain evidence="2 3">NEAU-Ht49</strain>
    </source>
</reference>
<dbReference type="Proteomes" id="UP000282674">
    <property type="component" value="Unassembled WGS sequence"/>
</dbReference>
<comment type="caution">
    <text evidence="2">The sequence shown here is derived from an EMBL/GenBank/DDBJ whole genome shotgun (WGS) entry which is preliminary data.</text>
</comment>
<dbReference type="RefSeq" id="WP_122199213.1">
    <property type="nucleotide sequence ID" value="NZ_JBHSKC010000014.1"/>
</dbReference>
<dbReference type="Gene3D" id="1.20.1260.20">
    <property type="entry name" value="PPE superfamily"/>
    <property type="match status" value="1"/>
</dbReference>
<feature type="region of interest" description="Disordered" evidence="1">
    <location>
        <begin position="106"/>
        <end position="130"/>
    </location>
</feature>
<dbReference type="EMBL" id="RFFG01000123">
    <property type="protein sequence ID" value="RMI36861.1"/>
    <property type="molecule type" value="Genomic_DNA"/>
</dbReference>
<dbReference type="InterPro" id="IPR038332">
    <property type="entry name" value="PPE_sf"/>
</dbReference>
<keyword evidence="3" id="KW-1185">Reference proteome</keyword>
<dbReference type="OrthoDB" id="5180306at2"/>
<protein>
    <recommendedName>
        <fullName evidence="4">WXG100 family type VII secretion target</fullName>
    </recommendedName>
</protein>